<feature type="compositionally biased region" description="Basic residues" evidence="1">
    <location>
        <begin position="461"/>
        <end position="474"/>
    </location>
</feature>
<evidence type="ECO:0000256" key="1">
    <source>
        <dbReference type="SAM" id="MobiDB-lite"/>
    </source>
</evidence>
<gene>
    <name evidence="3" type="ORF">Tci_006874</name>
</gene>
<dbReference type="Pfam" id="PF07727">
    <property type="entry name" value="RVT_2"/>
    <property type="match status" value="1"/>
</dbReference>
<comment type="caution">
    <text evidence="3">The sequence shown here is derived from an EMBL/GenBank/DDBJ whole genome shotgun (WGS) entry which is preliminary data.</text>
</comment>
<dbReference type="GO" id="GO:0003676">
    <property type="term" value="F:nucleic acid binding"/>
    <property type="evidence" value="ECO:0007669"/>
    <property type="project" value="InterPro"/>
</dbReference>
<reference evidence="3" key="1">
    <citation type="journal article" date="2019" name="Sci. Rep.">
        <title>Draft genome of Tanacetum cinerariifolium, the natural source of mosquito coil.</title>
        <authorList>
            <person name="Yamashiro T."/>
            <person name="Shiraishi A."/>
            <person name="Satake H."/>
            <person name="Nakayama K."/>
        </authorList>
    </citation>
    <scope>NUCLEOTIDE SEQUENCE</scope>
</reference>
<name>A0A6L2JDE2_TANCI</name>
<proteinExistence type="predicted"/>
<dbReference type="EMBL" id="BKCJ010000629">
    <property type="protein sequence ID" value="GEU34896.1"/>
    <property type="molecule type" value="Genomic_DNA"/>
</dbReference>
<feature type="domain" description="Reverse transcriptase Ty1/copia-type" evidence="2">
    <location>
        <begin position="628"/>
        <end position="749"/>
    </location>
</feature>
<accession>A0A6L2JDE2</accession>
<feature type="region of interest" description="Disordered" evidence="1">
    <location>
        <begin position="460"/>
        <end position="481"/>
    </location>
</feature>
<dbReference type="SUPFAM" id="SSF53098">
    <property type="entry name" value="Ribonuclease H-like"/>
    <property type="match status" value="1"/>
</dbReference>
<dbReference type="InterPro" id="IPR013103">
    <property type="entry name" value="RVT_2"/>
</dbReference>
<feature type="region of interest" description="Disordered" evidence="1">
    <location>
        <begin position="946"/>
        <end position="979"/>
    </location>
</feature>
<dbReference type="AlphaFoldDB" id="A0A6L2JDE2"/>
<dbReference type="PANTHER" id="PTHR11439:SF495">
    <property type="entry name" value="REVERSE TRANSCRIPTASE, RNA-DEPENDENT DNA POLYMERASE-RELATED"/>
    <property type="match status" value="1"/>
</dbReference>
<dbReference type="PANTHER" id="PTHR11439">
    <property type="entry name" value="GAG-POL-RELATED RETROTRANSPOSON"/>
    <property type="match status" value="1"/>
</dbReference>
<dbReference type="Gene3D" id="3.30.420.10">
    <property type="entry name" value="Ribonuclease H-like superfamily/Ribonuclease H"/>
    <property type="match status" value="1"/>
</dbReference>
<evidence type="ECO:0000259" key="2">
    <source>
        <dbReference type="Pfam" id="PF07727"/>
    </source>
</evidence>
<evidence type="ECO:0000313" key="3">
    <source>
        <dbReference type="EMBL" id="GEU34896.1"/>
    </source>
</evidence>
<dbReference type="InterPro" id="IPR012337">
    <property type="entry name" value="RNaseH-like_sf"/>
</dbReference>
<sequence>MEHTYHLWRNKPEIDTLSLDDLYNNLKIYEPEVKGTSSSNTNTQNVSFVPLNTTSNTNGAVNAAHGVTTASTQATVVNTTTIGHLSVAVICSFFASQPNSLQLDNEDLQQIHPNDLEDIDLSKLIECQIVDKCKIGLGYNVVPPPYTGNFLPPKPDLCGLEEFVNKPIVTEPTVKKPAIETSEAKASVDKPKVVRNNFGPLLIEDWISGSKNEAESKPQIEKKTIKPSFAKIEFIKSKEQGVNTANRVNTASSQVNSTSSLNIGNLSDVVICAFIVSQPNSTQLVYEDLEQIHPNDLEEMDLKWKMAMLTMRARRFLKNTGRKLNLNGNDSVSFDKIKMECYNYHKRGHFARECQAPKGQDNMSRDVIRKTVPVETPNSSALVSSLTINADRPFNDVHPKRTMNVVNQESYFSKQAHSFVQRPNQKLTTLKNSYANKEVKTICVKKVNTAKPKAAVNAAKAKAKHNAVKGKRGNAVKSSTCWGNPQEHLQDKRVIDSGCYRHMTGNMSFLTDYEEIEGGYVAFGGNPKGGKITGKGTKDETSGTLKSFIPRVENLMNLRYILARTPQQNRFTERRTKTLIEAARTMLADLKLPTIFWAEAVNTACYVQNRTTKTSKISYLLVSYLKWNPRRKRAIGSKWVFRNKMNERGIVIRNKARLVAQGHTQEEGIDYDKVFAPVAGVEAIRLFLAYASFKDFIVYQMDVKSVFLYGKIEEEVYVFQPPGFEDPDFPDKVYKFEKALYDVKKASTPTETSKPLLKDENGEEVDVHLYRSMIGFLMYLTSSRPNIMFVVCAYPRYQVTPKVSHLHAVKRIFRYLKGQPKLGLWYPKDSSFDLLAYTNSDYAGCKKQTVVANSTTEAEYADASSRHNLIAFLEKPSESDGFEQIVNFINANQIKYALTLQALIDGKKDVINEASIRHNLKLNDVEVTPLFGTMMVQALKEVGDLPTDVRDTPISDKPSSSQPQRKHKPRRKQMMETKGRKIADIDVDAEVNLEKVYNLDMAHEETVLSMQDVDVQSERIEDVVKDVEDVNQKCL</sequence>
<organism evidence="3">
    <name type="scientific">Tanacetum cinerariifolium</name>
    <name type="common">Dalmatian daisy</name>
    <name type="synonym">Chrysanthemum cinerariifolium</name>
    <dbReference type="NCBI Taxonomy" id="118510"/>
    <lineage>
        <taxon>Eukaryota</taxon>
        <taxon>Viridiplantae</taxon>
        <taxon>Streptophyta</taxon>
        <taxon>Embryophyta</taxon>
        <taxon>Tracheophyta</taxon>
        <taxon>Spermatophyta</taxon>
        <taxon>Magnoliopsida</taxon>
        <taxon>eudicotyledons</taxon>
        <taxon>Gunneridae</taxon>
        <taxon>Pentapetalae</taxon>
        <taxon>asterids</taxon>
        <taxon>campanulids</taxon>
        <taxon>Asterales</taxon>
        <taxon>Asteraceae</taxon>
        <taxon>Asteroideae</taxon>
        <taxon>Anthemideae</taxon>
        <taxon>Anthemidinae</taxon>
        <taxon>Tanacetum</taxon>
    </lineage>
</organism>
<protein>
    <submittedName>
        <fullName evidence="3">Retrovirus-related Pol polyprotein from transposon TNT 1-94</fullName>
    </submittedName>
</protein>
<dbReference type="InterPro" id="IPR036397">
    <property type="entry name" value="RNaseH_sf"/>
</dbReference>